<gene>
    <name evidence="1" type="ORF">FDG2_1862</name>
</gene>
<sequence length="144" mass="15453">MADLFEYAVIRVVPRVERGEYVNVGIVLWCQPAGYLAARHALDPDRLTALDPYLDHAVIAAHLDALQRVCAGGAQAGAPGSLSAGERFRWLTAPRSTIVQTSPVHSGLTGDPDGELERLISLLVERPGPLIRNALGDDGKPITH</sequence>
<keyword evidence="2" id="KW-1185">Reference proteome</keyword>
<dbReference type="Pfam" id="PF11236">
    <property type="entry name" value="DUF3037"/>
    <property type="match status" value="1"/>
</dbReference>
<evidence type="ECO:0008006" key="3">
    <source>
        <dbReference type="Google" id="ProtNLM"/>
    </source>
</evidence>
<protein>
    <recommendedName>
        <fullName evidence="3">DUF3037 domain-containing protein</fullName>
    </recommendedName>
</protein>
<dbReference type="Proteomes" id="UP000199013">
    <property type="component" value="Unassembled WGS sequence"/>
</dbReference>
<dbReference type="AlphaFoldDB" id="A0A1C3NWH5"/>
<dbReference type="InterPro" id="IPR021398">
    <property type="entry name" value="DUF3037"/>
</dbReference>
<dbReference type="EMBL" id="FLUV01000788">
    <property type="protein sequence ID" value="SBW21002.1"/>
    <property type="molecule type" value="Genomic_DNA"/>
</dbReference>
<accession>A0A1C3NWH5</accession>
<proteinExistence type="predicted"/>
<name>A0A1C3NWH5_9ACTN</name>
<evidence type="ECO:0000313" key="2">
    <source>
        <dbReference type="Proteomes" id="UP000199013"/>
    </source>
</evidence>
<reference evidence="2" key="1">
    <citation type="submission" date="2016-02" db="EMBL/GenBank/DDBJ databases">
        <authorList>
            <person name="Wibberg D."/>
        </authorList>
    </citation>
    <scope>NUCLEOTIDE SEQUENCE [LARGE SCALE GENOMIC DNA]</scope>
</reference>
<organism evidence="1 2">
    <name type="scientific">Candidatus Protofrankia californiensis</name>
    <dbReference type="NCBI Taxonomy" id="1839754"/>
    <lineage>
        <taxon>Bacteria</taxon>
        <taxon>Bacillati</taxon>
        <taxon>Actinomycetota</taxon>
        <taxon>Actinomycetes</taxon>
        <taxon>Frankiales</taxon>
        <taxon>Frankiaceae</taxon>
        <taxon>Protofrankia</taxon>
    </lineage>
</organism>
<evidence type="ECO:0000313" key="1">
    <source>
        <dbReference type="EMBL" id="SBW21002.1"/>
    </source>
</evidence>